<dbReference type="KEGG" id="mad:HP15_4008"/>
<gene>
    <name evidence="1" type="ordered locus">HP15_4008</name>
</gene>
<reference evidence="1 2" key="1">
    <citation type="journal article" date="2010" name="Stand. Genomic Sci.">
        <title>Complete genome sequence of Marinobacter adhaerens type strain (HP15), a diatom-interacting marine microorganism.</title>
        <authorList>
            <person name="Gardes A."/>
            <person name="Kaeppel E."/>
            <person name="Shehzad A."/>
            <person name="Seebah S."/>
            <person name="Teeling H."/>
            <person name="Yarza P."/>
            <person name="Glockner F.O."/>
            <person name="Grossart H.P."/>
            <person name="Ullrich M.S."/>
        </authorList>
    </citation>
    <scope>NUCLEOTIDE SEQUENCE [LARGE SCALE GENOMIC DNA]</scope>
    <source>
        <strain evidence="2">DSM 23420 / HP15</strain>
    </source>
</reference>
<dbReference type="EMBL" id="CP001978">
    <property type="protein sequence ID" value="ADP99772.1"/>
    <property type="molecule type" value="Genomic_DNA"/>
</dbReference>
<sequence>MSGLYRTVYVGLCIVEVQLKQELFQNKAYQELKGS</sequence>
<accession>E4PKV0</accession>
<dbReference type="Proteomes" id="UP000007077">
    <property type="component" value="Chromosome"/>
</dbReference>
<evidence type="ECO:0000313" key="1">
    <source>
        <dbReference type="EMBL" id="ADP99772.1"/>
    </source>
</evidence>
<dbReference type="HOGENOM" id="CLU_3365780_0_0_6"/>
<dbReference type="AlphaFoldDB" id="E4PKV0"/>
<organism evidence="1 2">
    <name type="scientific">Marinobacter adhaerens (strain DSM 23420 / HP15)</name>
    <dbReference type="NCBI Taxonomy" id="225937"/>
    <lineage>
        <taxon>Bacteria</taxon>
        <taxon>Pseudomonadati</taxon>
        <taxon>Pseudomonadota</taxon>
        <taxon>Gammaproteobacteria</taxon>
        <taxon>Pseudomonadales</taxon>
        <taxon>Marinobacteraceae</taxon>
        <taxon>Marinobacter</taxon>
    </lineage>
</organism>
<evidence type="ECO:0000313" key="2">
    <source>
        <dbReference type="Proteomes" id="UP000007077"/>
    </source>
</evidence>
<protein>
    <submittedName>
        <fullName evidence="1">Uncharacterized protein</fullName>
    </submittedName>
</protein>
<reference evidence="2" key="2">
    <citation type="submission" date="2010-02" db="EMBL/GenBank/DDBJ databases">
        <title>Complete genome sequence of Marinobacter adhaerens type strain (HP15).</title>
        <authorList>
            <person name="Gaerdes A.A.M."/>
            <person name="Kaeppel E."/>
            <person name="Shezad A."/>
            <person name="Seebah S."/>
            <person name="Teeling H."/>
            <person name="Yarza P."/>
            <person name="Gloeckner F.O."/>
            <person name="Ullrich M.S."/>
        </authorList>
    </citation>
    <scope>NUCLEOTIDE SEQUENCE [LARGE SCALE GENOMIC DNA]</scope>
    <source>
        <strain evidence="2">DSM 23420 / HP15</strain>
    </source>
</reference>
<proteinExistence type="predicted"/>
<name>E4PKV0_MARAH</name>